<dbReference type="HAMAP" id="MF_01440">
    <property type="entry name" value="CheD"/>
    <property type="match status" value="1"/>
</dbReference>
<dbReference type="PANTHER" id="PTHR35147:SF2">
    <property type="entry name" value="CHEMORECEPTOR GLUTAMINE DEAMIDASE CHED-RELATED"/>
    <property type="match status" value="1"/>
</dbReference>
<dbReference type="Proteomes" id="UP000076625">
    <property type="component" value="Unassembled WGS sequence"/>
</dbReference>
<dbReference type="InterPro" id="IPR005659">
    <property type="entry name" value="Chemorcpt_Glu_NH3ase_CheD"/>
</dbReference>
<evidence type="ECO:0000313" key="5">
    <source>
        <dbReference type="Proteomes" id="UP000076625"/>
    </source>
</evidence>
<evidence type="ECO:0000256" key="2">
    <source>
        <dbReference type="ARBA" id="ARBA00022801"/>
    </source>
</evidence>
<organism evidence="4 5">
    <name type="scientific">Crenobacter luteus</name>
    <dbReference type="NCBI Taxonomy" id="1452487"/>
    <lineage>
        <taxon>Bacteria</taxon>
        <taxon>Pseudomonadati</taxon>
        <taxon>Pseudomonadota</taxon>
        <taxon>Betaproteobacteria</taxon>
        <taxon>Neisseriales</taxon>
        <taxon>Neisseriaceae</taxon>
        <taxon>Crenobacter</taxon>
    </lineage>
</organism>
<evidence type="ECO:0000256" key="1">
    <source>
        <dbReference type="ARBA" id="ARBA00022500"/>
    </source>
</evidence>
<dbReference type="STRING" id="1452487.AVW16_10025"/>
<proteinExistence type="inferred from homology"/>
<dbReference type="AlphaFoldDB" id="A0A161R7R4"/>
<evidence type="ECO:0000313" key="4">
    <source>
        <dbReference type="EMBL" id="KZE32718.1"/>
    </source>
</evidence>
<gene>
    <name evidence="3" type="primary">cheD</name>
    <name evidence="4" type="ORF">AVW16_10025</name>
</gene>
<dbReference type="SUPFAM" id="SSF64438">
    <property type="entry name" value="CNF1/YfiH-like putative cysteine hydrolases"/>
    <property type="match status" value="1"/>
</dbReference>
<dbReference type="EC" id="3.5.1.44" evidence="3"/>
<keyword evidence="1 3" id="KW-0145">Chemotaxis</keyword>
<dbReference type="GO" id="GO:0050568">
    <property type="term" value="F:protein-glutamine glutaminase activity"/>
    <property type="evidence" value="ECO:0007669"/>
    <property type="project" value="UniProtKB-UniRule"/>
</dbReference>
<keyword evidence="5" id="KW-1185">Reference proteome</keyword>
<comment type="function">
    <text evidence="3">Probably deamidates glutamine residues to glutamate on methyl-accepting chemotaxis receptors (MCPs), playing an important role in chemotaxis.</text>
</comment>
<comment type="similarity">
    <text evidence="3">Belongs to the CheD family.</text>
</comment>
<dbReference type="InterPro" id="IPR011324">
    <property type="entry name" value="Cytotoxic_necrot_fac-like_cat"/>
</dbReference>
<comment type="caution">
    <text evidence="4">The sequence shown here is derived from an EMBL/GenBank/DDBJ whole genome shotgun (WGS) entry which is preliminary data.</text>
</comment>
<name>A0A161R7R4_9NEIS</name>
<dbReference type="CDD" id="cd16352">
    <property type="entry name" value="CheD"/>
    <property type="match status" value="1"/>
</dbReference>
<dbReference type="EMBL" id="LQQU01000017">
    <property type="protein sequence ID" value="KZE32718.1"/>
    <property type="molecule type" value="Genomic_DNA"/>
</dbReference>
<comment type="catalytic activity">
    <reaction evidence="3">
        <text>L-glutaminyl-[protein] + H2O = L-glutamyl-[protein] + NH4(+)</text>
        <dbReference type="Rhea" id="RHEA:16441"/>
        <dbReference type="Rhea" id="RHEA-COMP:10207"/>
        <dbReference type="Rhea" id="RHEA-COMP:10208"/>
        <dbReference type="ChEBI" id="CHEBI:15377"/>
        <dbReference type="ChEBI" id="CHEBI:28938"/>
        <dbReference type="ChEBI" id="CHEBI:29973"/>
        <dbReference type="ChEBI" id="CHEBI:30011"/>
        <dbReference type="EC" id="3.5.1.44"/>
    </reaction>
</comment>
<dbReference type="GO" id="GO:0006935">
    <property type="term" value="P:chemotaxis"/>
    <property type="evidence" value="ECO:0007669"/>
    <property type="project" value="UniProtKB-UniRule"/>
</dbReference>
<reference evidence="5" key="1">
    <citation type="submission" date="2016-01" db="EMBL/GenBank/DDBJ databases">
        <title>Draft genome of Chromobacterium sp. F49.</title>
        <authorList>
            <person name="Hong K.W."/>
        </authorList>
    </citation>
    <scope>NUCLEOTIDE SEQUENCE [LARGE SCALE GENOMIC DNA]</scope>
    <source>
        <strain evidence="5">CN10</strain>
    </source>
</reference>
<keyword evidence="2 3" id="KW-0378">Hydrolase</keyword>
<dbReference type="PANTHER" id="PTHR35147">
    <property type="entry name" value="CHEMORECEPTOR GLUTAMINE DEAMIDASE CHED-RELATED"/>
    <property type="match status" value="1"/>
</dbReference>
<dbReference type="InterPro" id="IPR038592">
    <property type="entry name" value="CheD-like_sf"/>
</dbReference>
<dbReference type="Gene3D" id="3.30.1330.200">
    <property type="match status" value="1"/>
</dbReference>
<evidence type="ECO:0000256" key="3">
    <source>
        <dbReference type="HAMAP-Rule" id="MF_01440"/>
    </source>
</evidence>
<dbReference type="OrthoDB" id="9807202at2"/>
<accession>A0A161R7R4</accession>
<dbReference type="Pfam" id="PF03975">
    <property type="entry name" value="CheD"/>
    <property type="match status" value="1"/>
</dbReference>
<protein>
    <recommendedName>
        <fullName evidence="3">Probable chemoreceptor glutamine deamidase CheD</fullName>
        <ecNumber evidence="3">3.5.1.44</ecNumber>
    </recommendedName>
</protein>
<sequence>MMAGGHHYYERHFRRQAIKLLPGEYLAVRPGALLVTVLGSCVAVCLRDPAAGVSGMNHFMLPRRRETGADDGVSARFGVHAMELLINDMLKLGAERSRLEAKVFGAGAVLAGMERLAVGEMNARFVRDYLACEGIALAAEDLLGDTARKVYFFTSNGKVMVKRLLPERLSTVFSEEERYRNALDQAGDGGAVELFVD</sequence>
<dbReference type="NCBIfam" id="NF010013">
    <property type="entry name" value="PRK13487.1"/>
    <property type="match status" value="1"/>
</dbReference>